<dbReference type="PRINTS" id="PR00604">
    <property type="entry name" value="CYTCHRMECIAB"/>
</dbReference>
<dbReference type="EMBL" id="UINC01110749">
    <property type="protein sequence ID" value="SVC78469.1"/>
    <property type="molecule type" value="Genomic_DNA"/>
</dbReference>
<keyword evidence="5" id="KW-0408">Iron</keyword>
<dbReference type="Gene3D" id="1.10.760.10">
    <property type="entry name" value="Cytochrome c-like domain"/>
    <property type="match status" value="1"/>
</dbReference>
<evidence type="ECO:0000256" key="5">
    <source>
        <dbReference type="ARBA" id="ARBA00023004"/>
    </source>
</evidence>
<dbReference type="PANTHER" id="PTHR11961">
    <property type="entry name" value="CYTOCHROME C"/>
    <property type="match status" value="1"/>
</dbReference>
<keyword evidence="3" id="KW-0479">Metal-binding</keyword>
<dbReference type="PROSITE" id="PS51007">
    <property type="entry name" value="CYTC"/>
    <property type="match status" value="1"/>
</dbReference>
<dbReference type="GO" id="GO:0020037">
    <property type="term" value="F:heme binding"/>
    <property type="evidence" value="ECO:0007669"/>
    <property type="project" value="InterPro"/>
</dbReference>
<evidence type="ECO:0000259" key="6">
    <source>
        <dbReference type="PROSITE" id="PS51007"/>
    </source>
</evidence>
<gene>
    <name evidence="7" type="ORF">METZ01_LOCUS331323</name>
</gene>
<evidence type="ECO:0000256" key="2">
    <source>
        <dbReference type="ARBA" id="ARBA00022617"/>
    </source>
</evidence>
<keyword evidence="4" id="KW-0249">Electron transport</keyword>
<dbReference type="AlphaFoldDB" id="A0A382PYQ6"/>
<keyword evidence="2" id="KW-0349">Heme</keyword>
<protein>
    <recommendedName>
        <fullName evidence="6">Cytochrome c domain-containing protein</fullName>
    </recommendedName>
</protein>
<dbReference type="GO" id="GO:0046872">
    <property type="term" value="F:metal ion binding"/>
    <property type="evidence" value="ECO:0007669"/>
    <property type="project" value="UniProtKB-KW"/>
</dbReference>
<accession>A0A382PYQ6</accession>
<dbReference type="SUPFAM" id="SSF46626">
    <property type="entry name" value="Cytochrome c"/>
    <property type="match status" value="1"/>
</dbReference>
<evidence type="ECO:0000256" key="1">
    <source>
        <dbReference type="ARBA" id="ARBA00022448"/>
    </source>
</evidence>
<organism evidence="7">
    <name type="scientific">marine metagenome</name>
    <dbReference type="NCBI Taxonomy" id="408172"/>
    <lineage>
        <taxon>unclassified sequences</taxon>
        <taxon>metagenomes</taxon>
        <taxon>ecological metagenomes</taxon>
    </lineage>
</organism>
<dbReference type="GO" id="GO:0009055">
    <property type="term" value="F:electron transfer activity"/>
    <property type="evidence" value="ECO:0007669"/>
    <property type="project" value="InterPro"/>
</dbReference>
<keyword evidence="1" id="KW-0813">Transport</keyword>
<evidence type="ECO:0000256" key="4">
    <source>
        <dbReference type="ARBA" id="ARBA00022982"/>
    </source>
</evidence>
<dbReference type="InterPro" id="IPR009056">
    <property type="entry name" value="Cyt_c-like_dom"/>
</dbReference>
<dbReference type="InterPro" id="IPR036909">
    <property type="entry name" value="Cyt_c-like_dom_sf"/>
</dbReference>
<evidence type="ECO:0000313" key="7">
    <source>
        <dbReference type="EMBL" id="SVC78469.1"/>
    </source>
</evidence>
<dbReference type="InterPro" id="IPR002327">
    <property type="entry name" value="Cyt_c_1A/1B"/>
</dbReference>
<reference evidence="7" key="1">
    <citation type="submission" date="2018-05" db="EMBL/GenBank/DDBJ databases">
        <authorList>
            <person name="Lanie J.A."/>
            <person name="Ng W.-L."/>
            <person name="Kazmierczak K.M."/>
            <person name="Andrzejewski T.M."/>
            <person name="Davidsen T.M."/>
            <person name="Wayne K.J."/>
            <person name="Tettelin H."/>
            <person name="Glass J.I."/>
            <person name="Rusch D."/>
            <person name="Podicherti R."/>
            <person name="Tsui H.-C.T."/>
            <person name="Winkler M.E."/>
        </authorList>
    </citation>
    <scope>NUCLEOTIDE SEQUENCE</scope>
</reference>
<evidence type="ECO:0000256" key="3">
    <source>
        <dbReference type="ARBA" id="ARBA00022723"/>
    </source>
</evidence>
<sequence length="210" mass="23684">MVTFKDVKSSRIRFQVQTLHLYQQTFKIRARNSRFRYWLVEHFTFKGLFVVTGLYLATLTGCGFGADSPGTTSSGVDAPPLLVAEDFNFDSIKSIEEYFREARYVEADMKNGEILSNSCLACHTFGRGEKHGLGPNIYGFFGQPAARHMDFAYSGALQESGIIWTPEVLEAWLALPSRFLPGTIMPFAGFKSETDRRDLVGFLMVETNNY</sequence>
<proteinExistence type="predicted"/>
<feature type="domain" description="Cytochrome c" evidence="6">
    <location>
        <begin position="107"/>
        <end position="207"/>
    </location>
</feature>
<name>A0A382PYQ6_9ZZZZ</name>